<dbReference type="CDD" id="cd06911">
    <property type="entry name" value="VirB9_CagX_TrbG"/>
    <property type="match status" value="1"/>
</dbReference>
<feature type="region of interest" description="Disordered" evidence="3">
    <location>
        <begin position="84"/>
        <end position="105"/>
    </location>
</feature>
<dbReference type="Gene3D" id="2.60.40.2500">
    <property type="match status" value="1"/>
</dbReference>
<dbReference type="NCBIfam" id="TIGR02775">
    <property type="entry name" value="TrbG_Ti"/>
    <property type="match status" value="1"/>
</dbReference>
<dbReference type="InterPro" id="IPR014142">
    <property type="entry name" value="TrbG_Ti"/>
</dbReference>
<evidence type="ECO:0000256" key="4">
    <source>
        <dbReference type="SAM" id="SignalP"/>
    </source>
</evidence>
<dbReference type="Pfam" id="PF03524">
    <property type="entry name" value="CagX"/>
    <property type="match status" value="1"/>
</dbReference>
<dbReference type="Proteomes" id="UP000316624">
    <property type="component" value="Unassembled WGS sequence"/>
</dbReference>
<feature type="compositionally biased region" description="Basic residues" evidence="3">
    <location>
        <begin position="89"/>
        <end position="99"/>
    </location>
</feature>
<name>A0A562K4X3_SPHWJ</name>
<sequence length="360" mass="39329">MQHVFNRNSPVLRTAFLATAAFITTSATSAATNAQSAPPASQRAETQMVPAQAVLPPPPPAIVAQAEAPPPQRLVAINRPQPTMTAHLSRPRPTGRRYARSAPQSGALGAISDANELSRQAPAPSGFINSAMFYDYMPGAIYEVHTSPRFITTIALRPGEQLISKAAGDTVRWVMGETHQGSGSNSQTLVFVKPIKGDLRTNIVLTTSERTYMVEAVSHNGDAYTSIVSWNYPRDQLADISTAVGAATEQANNTIADVAVDNINFDYRIKSVGKAREKPAWIPDRVFDDGSKTYIQFAPNLGTTEAPPLFVIGDKNQAELVNYRVQGRYYVVDRLITVAELRLGEKKQQIVRITRNTRRR</sequence>
<reference evidence="5 6" key="1">
    <citation type="journal article" date="2015" name="Stand. Genomic Sci.">
        <title>Genomic Encyclopedia of Bacterial and Archaeal Type Strains, Phase III: the genomes of soil and plant-associated and newly described type strains.</title>
        <authorList>
            <person name="Whitman W.B."/>
            <person name="Woyke T."/>
            <person name="Klenk H.P."/>
            <person name="Zhou Y."/>
            <person name="Lilburn T.G."/>
            <person name="Beck B.J."/>
            <person name="De Vos P."/>
            <person name="Vandamme P."/>
            <person name="Eisen J.A."/>
            <person name="Garrity G."/>
            <person name="Hugenholtz P."/>
            <person name="Kyrpides N.C."/>
        </authorList>
    </citation>
    <scope>NUCLEOTIDE SEQUENCE [LARGE SCALE GENOMIC DNA]</scope>
    <source>
        <strain evidence="5 6">CGMCC 1.7748</strain>
    </source>
</reference>
<feature type="signal peptide" evidence="4">
    <location>
        <begin position="1"/>
        <end position="30"/>
    </location>
</feature>
<dbReference type="AlphaFoldDB" id="A0A562K4X3"/>
<dbReference type="InterPro" id="IPR010258">
    <property type="entry name" value="Conjugal_tfr_TrbG/VirB9/CagX"/>
</dbReference>
<keyword evidence="6" id="KW-1185">Reference proteome</keyword>
<comment type="similarity">
    <text evidence="1">Belongs to the TrbG/VirB9 family.</text>
</comment>
<evidence type="ECO:0000256" key="1">
    <source>
        <dbReference type="ARBA" id="ARBA00006135"/>
    </source>
</evidence>
<proteinExistence type="inferred from homology"/>
<dbReference type="InterPro" id="IPR033645">
    <property type="entry name" value="VirB9/CagX/TrbG_C"/>
</dbReference>
<keyword evidence="2 4" id="KW-0732">Signal</keyword>
<protein>
    <submittedName>
        <fullName evidence="5">Type IV secretion system protein VirB9</fullName>
    </submittedName>
</protein>
<dbReference type="InterPro" id="IPR038161">
    <property type="entry name" value="VirB9/CagX/TrbG_C_sf"/>
</dbReference>
<feature type="chain" id="PRO_5022122253" evidence="4">
    <location>
        <begin position="31"/>
        <end position="360"/>
    </location>
</feature>
<dbReference type="EMBL" id="VLKK01000022">
    <property type="protein sequence ID" value="TWH90265.1"/>
    <property type="molecule type" value="Genomic_DNA"/>
</dbReference>
<comment type="caution">
    <text evidence="5">The sequence shown here is derived from an EMBL/GenBank/DDBJ whole genome shotgun (WGS) entry which is preliminary data.</text>
</comment>
<gene>
    <name evidence="5" type="ORF">IQ35_03548</name>
</gene>
<accession>A0A562K4X3</accession>
<evidence type="ECO:0000256" key="2">
    <source>
        <dbReference type="ARBA" id="ARBA00022729"/>
    </source>
</evidence>
<evidence type="ECO:0000313" key="5">
    <source>
        <dbReference type="EMBL" id="TWH90265.1"/>
    </source>
</evidence>
<dbReference type="RefSeq" id="WP_158636700.1">
    <property type="nucleotide sequence ID" value="NZ_JACIIY010000024.1"/>
</dbReference>
<evidence type="ECO:0000313" key="6">
    <source>
        <dbReference type="Proteomes" id="UP000316624"/>
    </source>
</evidence>
<organism evidence="5 6">
    <name type="scientific">Sphingobium wenxiniae (strain DSM 21828 / CGMCC 1.7748 / JZ-1)</name>
    <dbReference type="NCBI Taxonomy" id="595605"/>
    <lineage>
        <taxon>Bacteria</taxon>
        <taxon>Pseudomonadati</taxon>
        <taxon>Pseudomonadota</taxon>
        <taxon>Alphaproteobacteria</taxon>
        <taxon>Sphingomonadales</taxon>
        <taxon>Sphingomonadaceae</taxon>
        <taxon>Sphingobium</taxon>
    </lineage>
</organism>
<evidence type="ECO:0000256" key="3">
    <source>
        <dbReference type="SAM" id="MobiDB-lite"/>
    </source>
</evidence>